<dbReference type="InterPro" id="IPR050576">
    <property type="entry name" value="Cilia_flagella_integrity"/>
</dbReference>
<keyword evidence="3" id="KW-0433">Leucine-rich repeat</keyword>
<dbReference type="PROSITE" id="PS51450">
    <property type="entry name" value="LRR"/>
    <property type="match status" value="3"/>
</dbReference>
<dbReference type="InterPro" id="IPR001611">
    <property type="entry name" value="Leu-rich_rpt"/>
</dbReference>
<reference evidence="11" key="2">
    <citation type="submission" date="2025-09" db="UniProtKB">
        <authorList>
            <consortium name="Ensembl"/>
        </authorList>
    </citation>
    <scope>IDENTIFICATION</scope>
</reference>
<dbReference type="InterPro" id="IPR032675">
    <property type="entry name" value="LRR_dom_sf"/>
</dbReference>
<dbReference type="GO" id="GO:1902018">
    <property type="term" value="P:negative regulation of cilium assembly"/>
    <property type="evidence" value="ECO:0007669"/>
    <property type="project" value="TreeGrafter"/>
</dbReference>
<dbReference type="FunFam" id="3.80.10.10:FF:000165">
    <property type="entry name" value="Centrosomal protein of 97 kDa"/>
    <property type="match status" value="1"/>
</dbReference>
<feature type="region of interest" description="Disordered" evidence="10">
    <location>
        <begin position="342"/>
        <end position="372"/>
    </location>
</feature>
<comment type="subcellular location">
    <subcellularLocation>
        <location evidence="1">Cytoplasm</location>
        <location evidence="1">Cytoskeleton</location>
        <location evidence="1">Microtubule organizing center</location>
        <location evidence="1">Centrosome</location>
    </subcellularLocation>
</comment>
<dbReference type="Gene3D" id="3.80.10.10">
    <property type="entry name" value="Ribonuclease Inhibitor"/>
    <property type="match status" value="2"/>
</dbReference>
<proteinExistence type="predicted"/>
<dbReference type="GO" id="GO:0030030">
    <property type="term" value="P:cell projection organization"/>
    <property type="evidence" value="ECO:0007669"/>
    <property type="project" value="UniProtKB-KW"/>
</dbReference>
<evidence type="ECO:0000256" key="4">
    <source>
        <dbReference type="ARBA" id="ARBA00022737"/>
    </source>
</evidence>
<dbReference type="InterPro" id="IPR000048">
    <property type="entry name" value="IQ_motif_EF-hand-BS"/>
</dbReference>
<dbReference type="AlphaFoldDB" id="A0A8C4ND96"/>
<evidence type="ECO:0000256" key="3">
    <source>
        <dbReference type="ARBA" id="ARBA00022614"/>
    </source>
</evidence>
<keyword evidence="2" id="KW-0963">Cytoplasm</keyword>
<dbReference type="SUPFAM" id="SSF52075">
    <property type="entry name" value="Outer arm dynein light chain 1"/>
    <property type="match status" value="1"/>
</dbReference>
<evidence type="ECO:0000256" key="1">
    <source>
        <dbReference type="ARBA" id="ARBA00004300"/>
    </source>
</evidence>
<evidence type="ECO:0000256" key="8">
    <source>
        <dbReference type="ARBA" id="ARBA00068862"/>
    </source>
</evidence>
<sequence>MNDVNEVLLISLEVCQYRVSDHHVLQLSVVGNHLVCLGTLRGFSSLRMLNLSQNSISTFHGLDSLPALEWLSLAANNVKTMDVKGCQNLLHLDLSDNNISQLGQLSHLSKLKSLLLHGNVLTTLHLTETHLPRSLTILSLAENEIRDLAEVSYLSSLTALVQLSLMKNPCVQPMPGVPPFDPRPYVLSWCLGLRVLDGISVGQKESLKSEWLYSQGKGRTFNPGNHAALTSYLAAVCPLVSALEQRAAEDAKLEKILNPRCQSCNNNDVPALHPEVSYGLKTLAERTITCPEISSMLHDTPQNSNAVFTMRSQHENQTSRFPRLHSGKHCILATTFSNHSEVSTGTGTPVPCSVESIPAGTTSGKGVPDEKSSMKVSNEAIGGVHDHCEECGVGLHMRVMEDVFLGKEREPSSDSGNEDLTAEHGLSKIQHSAAVTIQAWWRGNWARAYETGVREVRSELRLRRMQQHIIELEQEVHR</sequence>
<accession>A0A8C4ND96</accession>
<dbReference type="GO" id="GO:0005813">
    <property type="term" value="C:centrosome"/>
    <property type="evidence" value="ECO:0007669"/>
    <property type="project" value="UniProtKB-SubCell"/>
</dbReference>
<reference evidence="11" key="1">
    <citation type="submission" date="2025-08" db="UniProtKB">
        <authorList>
            <consortium name="Ensembl"/>
        </authorList>
    </citation>
    <scope>IDENTIFICATION</scope>
</reference>
<evidence type="ECO:0000256" key="6">
    <source>
        <dbReference type="ARBA" id="ARBA00023212"/>
    </source>
</evidence>
<dbReference type="GeneTree" id="ENSGT00910000144283"/>
<comment type="function">
    <text evidence="7">Acts as a key negative regulator of ciliogenesis in collaboration with CCP110 by capping the mother centriole thereby preventing cilia formation. Required for recruitment of CCP110 to the centrosome.</text>
</comment>
<dbReference type="PANTHER" id="PTHR45973">
    <property type="entry name" value="PROTEIN PHOSPHATASE 1 REGULATORY SUBUNIT SDS22-RELATED"/>
    <property type="match status" value="1"/>
</dbReference>
<evidence type="ECO:0000256" key="5">
    <source>
        <dbReference type="ARBA" id="ARBA00022794"/>
    </source>
</evidence>
<dbReference type="Pfam" id="PF13855">
    <property type="entry name" value="LRR_8"/>
    <property type="match status" value="1"/>
</dbReference>
<keyword evidence="6" id="KW-0206">Cytoskeleton</keyword>
<dbReference type="PROSITE" id="PS50096">
    <property type="entry name" value="IQ"/>
    <property type="match status" value="1"/>
</dbReference>
<evidence type="ECO:0000256" key="9">
    <source>
        <dbReference type="ARBA" id="ARBA00076677"/>
    </source>
</evidence>
<organism evidence="11 12">
    <name type="scientific">Eptatretus burgeri</name>
    <name type="common">Inshore hagfish</name>
    <dbReference type="NCBI Taxonomy" id="7764"/>
    <lineage>
        <taxon>Eukaryota</taxon>
        <taxon>Metazoa</taxon>
        <taxon>Chordata</taxon>
        <taxon>Craniata</taxon>
        <taxon>Vertebrata</taxon>
        <taxon>Cyclostomata</taxon>
        <taxon>Myxini</taxon>
        <taxon>Myxiniformes</taxon>
        <taxon>Myxinidae</taxon>
        <taxon>Eptatretinae</taxon>
        <taxon>Eptatretus</taxon>
    </lineage>
</organism>
<keyword evidence="4" id="KW-0677">Repeat</keyword>
<keyword evidence="5" id="KW-0970">Cilium biogenesis/degradation</keyword>
<protein>
    <recommendedName>
        <fullName evidence="8">Centrosomal protein of 97 kDa</fullName>
    </recommendedName>
    <alternativeName>
        <fullName evidence="9">Leucine-rich repeat and IQ domain-containing protein 2</fullName>
    </alternativeName>
</protein>
<evidence type="ECO:0000256" key="7">
    <source>
        <dbReference type="ARBA" id="ARBA00058656"/>
    </source>
</evidence>
<evidence type="ECO:0000313" key="11">
    <source>
        <dbReference type="Ensembl" id="ENSEBUP00000004880.1"/>
    </source>
</evidence>
<evidence type="ECO:0000256" key="2">
    <source>
        <dbReference type="ARBA" id="ARBA00022490"/>
    </source>
</evidence>
<evidence type="ECO:0000313" key="12">
    <source>
        <dbReference type="Proteomes" id="UP000694388"/>
    </source>
</evidence>
<dbReference type="Pfam" id="PF00612">
    <property type="entry name" value="IQ"/>
    <property type="match status" value="1"/>
</dbReference>
<dbReference type="Proteomes" id="UP000694388">
    <property type="component" value="Unplaced"/>
</dbReference>
<dbReference type="PANTHER" id="PTHR45973:SF2">
    <property type="entry name" value="CENTROSOMAL PROTEIN OF 97 KDA"/>
    <property type="match status" value="1"/>
</dbReference>
<keyword evidence="12" id="KW-1185">Reference proteome</keyword>
<dbReference type="Pfam" id="PF14580">
    <property type="entry name" value="LRR_9"/>
    <property type="match status" value="1"/>
</dbReference>
<name>A0A8C4ND96_EPTBU</name>
<evidence type="ECO:0000256" key="10">
    <source>
        <dbReference type="SAM" id="MobiDB-lite"/>
    </source>
</evidence>
<dbReference type="Ensembl" id="ENSEBUT00000005318.1">
    <property type="protein sequence ID" value="ENSEBUP00000004880.1"/>
    <property type="gene ID" value="ENSEBUG00000003362.1"/>
</dbReference>